<evidence type="ECO:0000259" key="1">
    <source>
        <dbReference type="Pfam" id="PF02470"/>
    </source>
</evidence>
<evidence type="ECO:0000313" key="2">
    <source>
        <dbReference type="EMBL" id="QHN35990.1"/>
    </source>
</evidence>
<evidence type="ECO:0000313" key="3">
    <source>
        <dbReference type="Proteomes" id="UP001059836"/>
    </source>
</evidence>
<proteinExistence type="predicted"/>
<dbReference type="PANTHER" id="PTHR33371">
    <property type="entry name" value="INTERMEMBRANE PHOSPHOLIPID TRANSPORT SYSTEM BINDING PROTEIN MLAD-RELATED"/>
    <property type="match status" value="1"/>
</dbReference>
<name>A0ABX6IL08_9ACTN</name>
<feature type="domain" description="Mce/MlaD" evidence="1">
    <location>
        <begin position="46"/>
        <end position="118"/>
    </location>
</feature>
<dbReference type="Proteomes" id="UP001059836">
    <property type="component" value="Chromosome"/>
</dbReference>
<dbReference type="PANTHER" id="PTHR33371:SF4">
    <property type="entry name" value="INTERMEMBRANE PHOSPHOLIPID TRANSPORT SYSTEM BINDING PROTEIN MLAD"/>
    <property type="match status" value="1"/>
</dbReference>
<dbReference type="InterPro" id="IPR003399">
    <property type="entry name" value="Mce/MlaD"/>
</dbReference>
<gene>
    <name evidence="2" type="ORF">GII31_15045</name>
</gene>
<dbReference type="InterPro" id="IPR052336">
    <property type="entry name" value="MlaD_Phospholipid_Transporter"/>
</dbReference>
<reference evidence="2" key="1">
    <citation type="journal article" date="2021" name="Nat. Microbiol.">
        <title>Cocultivation of an ultrasmall environmental parasitic bacterium with lytic ability against bacteria associated with wastewater foams.</title>
        <authorList>
            <person name="Batinovic S."/>
            <person name="Rose J.J.A."/>
            <person name="Ratcliffe J."/>
            <person name="Seviour R.J."/>
            <person name="Petrovski S."/>
        </authorList>
    </citation>
    <scope>NUCLEOTIDE SEQUENCE</scope>
    <source>
        <strain evidence="2">CON9</strain>
    </source>
</reference>
<protein>
    <submittedName>
        <fullName evidence="2">MCE family protein</fullName>
    </submittedName>
</protein>
<dbReference type="EMBL" id="CP045809">
    <property type="protein sequence ID" value="QHN35990.1"/>
    <property type="molecule type" value="Genomic_DNA"/>
</dbReference>
<dbReference type="Pfam" id="PF02470">
    <property type="entry name" value="MlaD"/>
    <property type="match status" value="1"/>
</dbReference>
<sequence length="336" mass="35785">MRSRRLSAPAARSALSVAGLLTLIVVALAYLGSVGVSVTENRHVRTATLHVPDANGLVEGSRVLYLGIPIGRIVGVTSSGSGVEIAWNYKTRYRIPEDSHYRVDNLSALGESYLGITPQVESGRALPDGVRLTGARTTVPTTFTELSARLTRLLEQVNVTNVRKIITETNTGLVSDPVVIDQLARAGALLESTVLTTRGSLRDLLERFQTWLDHGAAISPYARASGVPIADFGTGFSKFLGIAAGTKEYTPDHRDGFVPATDSPRLLNEVAGPLLQKIERVLDNVSPAAQQWGVASMPSVTSAVERMRSVDVSDLMRTAMATAGDGDGLVVRVGGR</sequence>
<organism evidence="2 3">
    <name type="scientific">Gordonia pseudamarae</name>
    <dbReference type="NCBI Taxonomy" id="2831662"/>
    <lineage>
        <taxon>Bacteria</taxon>
        <taxon>Bacillati</taxon>
        <taxon>Actinomycetota</taxon>
        <taxon>Actinomycetes</taxon>
        <taxon>Mycobacteriales</taxon>
        <taxon>Gordoniaceae</taxon>
        <taxon>Gordonia</taxon>
    </lineage>
</organism>
<accession>A0ABX6IL08</accession>
<keyword evidence="3" id="KW-1185">Reference proteome</keyword>
<dbReference type="RefSeq" id="WP_213244237.1">
    <property type="nucleotide sequence ID" value="NZ_CP045806.1"/>
</dbReference>